<feature type="transmembrane region" description="Helical" evidence="15">
    <location>
        <begin position="352"/>
        <end position="375"/>
    </location>
</feature>
<dbReference type="GO" id="GO:0050839">
    <property type="term" value="F:cell adhesion molecule binding"/>
    <property type="evidence" value="ECO:0007669"/>
    <property type="project" value="TreeGrafter"/>
</dbReference>
<feature type="signal peptide" evidence="16">
    <location>
        <begin position="1"/>
        <end position="27"/>
    </location>
</feature>
<dbReference type="GO" id="GO:0043296">
    <property type="term" value="C:apical junction complex"/>
    <property type="evidence" value="ECO:0007669"/>
    <property type="project" value="TreeGrafter"/>
</dbReference>
<dbReference type="CTD" id="5817"/>
<keyword evidence="12 19" id="KW-0675">Receptor</keyword>
<dbReference type="GO" id="GO:0002891">
    <property type="term" value="P:positive regulation of immunoglobulin mediated immune response"/>
    <property type="evidence" value="ECO:0007669"/>
    <property type="project" value="TreeGrafter"/>
</dbReference>
<dbReference type="GO" id="GO:0033005">
    <property type="term" value="P:positive regulation of mast cell activation"/>
    <property type="evidence" value="ECO:0007669"/>
    <property type="project" value="TreeGrafter"/>
</dbReference>
<dbReference type="KEGG" id="pcad:102976470"/>
<dbReference type="OrthoDB" id="6413693at2759"/>
<sequence length="414" mass="44461">MARATPLAWPPLLLSLLSLFWAPSGAGTKTIGVLAPAQVRGFLGGTTELPCKLQPLGHNVTVTQVTWTRPQLAEAARSVAVFHPTQGPSFQEPGRLEFVAARPGEELRDASLAVRGLRAEDEGNYTCQFATFPNGDRSARTWLRVLAQPQNKAETREIPLSPLSLEPVPVAHCISTGGRPPARISWSPPLDKMANTSQVPGPLPGTVTVISLLTLMPSSHVDGKNVTCRVEHESFEEPVVLPVTLTVPYPPEVSISGYDGNWYIGRSEASLNCDVRSKPEPTGYNWNTTMGPLPPSAVAQGARLLIHTVDESINTTFICLVTNALGTGQAEVTVLVTGLPREPSQSGLSSEIIIILTFFIILVGLLLLGLLIYFWKSRNARWNLHSSSANGNVIYSAVGCNASSPQDPPTEGTR</sequence>
<dbReference type="GO" id="GO:0007156">
    <property type="term" value="P:homophilic cell adhesion via plasma membrane adhesion molecules"/>
    <property type="evidence" value="ECO:0007669"/>
    <property type="project" value="TreeGrafter"/>
</dbReference>
<dbReference type="InParanoid" id="A0A2Y9TJ22"/>
<dbReference type="RefSeq" id="XP_023988529.1">
    <property type="nucleotide sequence ID" value="XM_024132761.3"/>
</dbReference>
<dbReference type="Pfam" id="PF07686">
    <property type="entry name" value="V-set"/>
    <property type="match status" value="1"/>
</dbReference>
<evidence type="ECO:0000256" key="16">
    <source>
        <dbReference type="SAM" id="SignalP"/>
    </source>
</evidence>
<keyword evidence="3" id="KW-1003">Cell membrane</keyword>
<dbReference type="FunFam" id="2.60.40.10:FF:000619">
    <property type="entry name" value="Nectin cell adhesion molecule 2"/>
    <property type="match status" value="1"/>
</dbReference>
<feature type="chain" id="PRO_5015954387" evidence="16">
    <location>
        <begin position="28"/>
        <end position="414"/>
    </location>
</feature>
<evidence type="ECO:0000256" key="12">
    <source>
        <dbReference type="ARBA" id="ARBA00023170"/>
    </source>
</evidence>
<evidence type="ECO:0000256" key="5">
    <source>
        <dbReference type="ARBA" id="ARBA00022692"/>
    </source>
</evidence>
<dbReference type="InterPro" id="IPR052659">
    <property type="entry name" value="Nectin/PVR"/>
</dbReference>
<dbReference type="GeneID" id="102976470"/>
<evidence type="ECO:0000256" key="13">
    <source>
        <dbReference type="ARBA" id="ARBA00023180"/>
    </source>
</evidence>
<dbReference type="InterPro" id="IPR007110">
    <property type="entry name" value="Ig-like_dom"/>
</dbReference>
<keyword evidence="13" id="KW-0325">Glycoprotein</keyword>
<evidence type="ECO:0000256" key="15">
    <source>
        <dbReference type="SAM" id="Phobius"/>
    </source>
</evidence>
<dbReference type="FunFam" id="2.60.40.10:FF:000711">
    <property type="entry name" value="Nectin cell adhesion molecule 2"/>
    <property type="match status" value="1"/>
</dbReference>
<keyword evidence="7" id="KW-0677">Repeat</keyword>
<evidence type="ECO:0000256" key="8">
    <source>
        <dbReference type="ARBA" id="ARBA00022889"/>
    </source>
</evidence>
<keyword evidence="18" id="KW-1185">Reference proteome</keyword>
<keyword evidence="10 15" id="KW-0472">Membrane</keyword>
<dbReference type="PROSITE" id="PS50835">
    <property type="entry name" value="IG_LIKE"/>
    <property type="match status" value="2"/>
</dbReference>
<gene>
    <name evidence="19" type="primary">PVR</name>
</gene>
<organism evidence="18 19">
    <name type="scientific">Physeter macrocephalus</name>
    <name type="common">Sperm whale</name>
    <name type="synonym">Physeter catodon</name>
    <dbReference type="NCBI Taxonomy" id="9755"/>
    <lineage>
        <taxon>Eukaryota</taxon>
        <taxon>Metazoa</taxon>
        <taxon>Chordata</taxon>
        <taxon>Craniata</taxon>
        <taxon>Vertebrata</taxon>
        <taxon>Euteleostomi</taxon>
        <taxon>Mammalia</taxon>
        <taxon>Eutheria</taxon>
        <taxon>Laurasiatheria</taxon>
        <taxon>Artiodactyla</taxon>
        <taxon>Whippomorpha</taxon>
        <taxon>Cetacea</taxon>
        <taxon>Odontoceti</taxon>
        <taxon>Physeteridae</taxon>
        <taxon>Physeter</taxon>
    </lineage>
</organism>
<keyword evidence="14" id="KW-0393">Immunoglobulin domain</keyword>
<keyword evidence="11" id="KW-1015">Disulfide bond</keyword>
<evidence type="ECO:0000256" key="7">
    <source>
        <dbReference type="ARBA" id="ARBA00022737"/>
    </source>
</evidence>
<dbReference type="SUPFAM" id="SSF48726">
    <property type="entry name" value="Immunoglobulin"/>
    <property type="match status" value="3"/>
</dbReference>
<dbReference type="GO" id="GO:0046814">
    <property type="term" value="P:coreceptor-mediated virion attachment to host cell"/>
    <property type="evidence" value="ECO:0007669"/>
    <property type="project" value="TreeGrafter"/>
</dbReference>
<keyword evidence="5 15" id="KW-0812">Transmembrane</keyword>
<evidence type="ECO:0000256" key="9">
    <source>
        <dbReference type="ARBA" id="ARBA00022989"/>
    </source>
</evidence>
<dbReference type="AlphaFoldDB" id="A0A2Y9TJ22"/>
<keyword evidence="9 15" id="KW-1133">Transmembrane helix</keyword>
<evidence type="ECO:0000256" key="4">
    <source>
        <dbReference type="ARBA" id="ARBA00022553"/>
    </source>
</evidence>
<feature type="domain" description="Ig-like" evidence="17">
    <location>
        <begin position="251"/>
        <end position="337"/>
    </location>
</feature>
<dbReference type="PANTHER" id="PTHR47387:SF2">
    <property type="entry name" value="PVR CELL ADHESION MOLECULE"/>
    <property type="match status" value="1"/>
</dbReference>
<evidence type="ECO:0000313" key="18">
    <source>
        <dbReference type="Proteomes" id="UP000248484"/>
    </source>
</evidence>
<reference evidence="19" key="1">
    <citation type="submission" date="2025-08" db="UniProtKB">
        <authorList>
            <consortium name="RefSeq"/>
        </authorList>
    </citation>
    <scope>IDENTIFICATION</scope>
    <source>
        <tissue evidence="19">Muscle</tissue>
    </source>
</reference>
<dbReference type="GO" id="GO:0001675">
    <property type="term" value="P:acrosome assembly"/>
    <property type="evidence" value="ECO:0007669"/>
    <property type="project" value="TreeGrafter"/>
</dbReference>
<evidence type="ECO:0000256" key="6">
    <source>
        <dbReference type="ARBA" id="ARBA00022729"/>
    </source>
</evidence>
<keyword evidence="6 16" id="KW-0732">Signal</keyword>
<dbReference type="InterPro" id="IPR036179">
    <property type="entry name" value="Ig-like_dom_sf"/>
</dbReference>
<dbReference type="SMART" id="SM00406">
    <property type="entry name" value="IGv"/>
    <property type="match status" value="1"/>
</dbReference>
<dbReference type="InterPro" id="IPR003599">
    <property type="entry name" value="Ig_sub"/>
</dbReference>
<dbReference type="GO" id="GO:0005886">
    <property type="term" value="C:plasma membrane"/>
    <property type="evidence" value="ECO:0007669"/>
    <property type="project" value="UniProtKB-SubCell"/>
</dbReference>
<evidence type="ECO:0000256" key="1">
    <source>
        <dbReference type="ARBA" id="ARBA00004251"/>
    </source>
</evidence>
<evidence type="ECO:0000256" key="10">
    <source>
        <dbReference type="ARBA" id="ARBA00023136"/>
    </source>
</evidence>
<dbReference type="PANTHER" id="PTHR47387">
    <property type="entry name" value="NECTIN-2"/>
    <property type="match status" value="1"/>
</dbReference>
<evidence type="ECO:0000256" key="3">
    <source>
        <dbReference type="ARBA" id="ARBA00022475"/>
    </source>
</evidence>
<dbReference type="Proteomes" id="UP000248484">
    <property type="component" value="Unplaced"/>
</dbReference>
<evidence type="ECO:0000259" key="17">
    <source>
        <dbReference type="PROSITE" id="PS50835"/>
    </source>
</evidence>
<comment type="similarity">
    <text evidence="2">Belongs to the nectin family.</text>
</comment>
<feature type="domain" description="Ig-like" evidence="17">
    <location>
        <begin position="23"/>
        <end position="128"/>
    </location>
</feature>
<dbReference type="STRING" id="9755.ENSPCTP00005030914"/>
<proteinExistence type="inferred from homology"/>
<dbReference type="GO" id="GO:0002860">
    <property type="term" value="P:positive regulation of natural killer cell mediated cytotoxicity directed against tumor cell target"/>
    <property type="evidence" value="ECO:0007669"/>
    <property type="project" value="TreeGrafter"/>
</dbReference>
<dbReference type="Pfam" id="PF08205">
    <property type="entry name" value="C2-set_2"/>
    <property type="match status" value="1"/>
</dbReference>
<dbReference type="FunFam" id="2.60.40.10:FF:000712">
    <property type="entry name" value="Poliovirus receptor homolog"/>
    <property type="match status" value="1"/>
</dbReference>
<dbReference type="FunCoup" id="A0A2Y9TJ22">
    <property type="interactions" value="44"/>
</dbReference>
<evidence type="ECO:0000313" key="19">
    <source>
        <dbReference type="RefSeq" id="XP_023988529.1"/>
    </source>
</evidence>
<keyword evidence="4" id="KW-0597">Phosphoprotein</keyword>
<evidence type="ECO:0000256" key="2">
    <source>
        <dbReference type="ARBA" id="ARBA00007810"/>
    </source>
</evidence>
<dbReference type="GO" id="GO:0050862">
    <property type="term" value="P:positive regulation of T cell receptor signaling pathway"/>
    <property type="evidence" value="ECO:0007669"/>
    <property type="project" value="TreeGrafter"/>
</dbReference>
<evidence type="ECO:0000256" key="14">
    <source>
        <dbReference type="ARBA" id="ARBA00023319"/>
    </source>
</evidence>
<accession>A0A2Y9TJ22</accession>
<protein>
    <submittedName>
        <fullName evidence="19">Poliovirus receptor isoform X1</fullName>
    </submittedName>
</protein>
<name>A0A2Y9TJ22_PHYMC</name>
<dbReference type="Gene3D" id="2.60.40.10">
    <property type="entry name" value="Immunoglobulins"/>
    <property type="match status" value="3"/>
</dbReference>
<dbReference type="SMART" id="SM00409">
    <property type="entry name" value="IG"/>
    <property type="match status" value="2"/>
</dbReference>
<dbReference type="GO" id="GO:0005925">
    <property type="term" value="C:focal adhesion"/>
    <property type="evidence" value="ECO:0007669"/>
    <property type="project" value="TreeGrafter"/>
</dbReference>
<keyword evidence="8" id="KW-0130">Cell adhesion</keyword>
<dbReference type="InterPro" id="IPR013162">
    <property type="entry name" value="CD80_C2-set"/>
</dbReference>
<evidence type="ECO:0000256" key="11">
    <source>
        <dbReference type="ARBA" id="ARBA00023157"/>
    </source>
</evidence>
<comment type="subcellular location">
    <subcellularLocation>
        <location evidence="1">Cell membrane</location>
        <topology evidence="1">Single-pass type I membrane protein</topology>
    </subcellularLocation>
</comment>
<dbReference type="InterPro" id="IPR013106">
    <property type="entry name" value="Ig_V-set"/>
</dbReference>
<dbReference type="InterPro" id="IPR013783">
    <property type="entry name" value="Ig-like_fold"/>
</dbReference>